<proteinExistence type="predicted"/>
<evidence type="ECO:0000313" key="2">
    <source>
        <dbReference type="Proteomes" id="UP000281647"/>
    </source>
</evidence>
<dbReference type="RefSeq" id="WP_128624536.1">
    <property type="nucleotide sequence ID" value="NZ_ML133508.1"/>
</dbReference>
<dbReference type="Pfam" id="PF04883">
    <property type="entry name" value="HK97-gp10_like"/>
    <property type="match status" value="1"/>
</dbReference>
<keyword evidence="2" id="KW-1185">Reference proteome</keyword>
<dbReference type="EMBL" id="RKST01000003">
    <property type="protein sequence ID" value="RUM99156.1"/>
    <property type="molecule type" value="Genomic_DNA"/>
</dbReference>
<organism evidence="1 2">
    <name type="scientific">Borborobacter arsenicus</name>
    <dbReference type="NCBI Taxonomy" id="1851146"/>
    <lineage>
        <taxon>Bacteria</taxon>
        <taxon>Pseudomonadati</taxon>
        <taxon>Pseudomonadota</taxon>
        <taxon>Alphaproteobacteria</taxon>
        <taxon>Hyphomicrobiales</taxon>
        <taxon>Phyllobacteriaceae</taxon>
        <taxon>Borborobacter</taxon>
    </lineage>
</organism>
<comment type="caution">
    <text evidence="1">The sequence shown here is derived from an EMBL/GenBank/DDBJ whole genome shotgun (WGS) entry which is preliminary data.</text>
</comment>
<evidence type="ECO:0000313" key="1">
    <source>
        <dbReference type="EMBL" id="RUM99156.1"/>
    </source>
</evidence>
<accession>A0A432VAM3</accession>
<reference evidence="1 2" key="1">
    <citation type="submission" date="2018-11" db="EMBL/GenBank/DDBJ databases">
        <title>Pseudaminobacter arsenicus sp. nov., an arsenic-resistant bacterium isolated from arsenic-rich aquifers.</title>
        <authorList>
            <person name="Mu Y."/>
        </authorList>
    </citation>
    <scope>NUCLEOTIDE SEQUENCE [LARGE SCALE GENOMIC DNA]</scope>
    <source>
        <strain evidence="1 2">CB3</strain>
    </source>
</reference>
<name>A0A432VAM3_9HYPH</name>
<dbReference type="Proteomes" id="UP000281647">
    <property type="component" value="Unassembled WGS sequence"/>
</dbReference>
<dbReference type="AlphaFoldDB" id="A0A432VAM3"/>
<dbReference type="InterPro" id="IPR010064">
    <property type="entry name" value="HK97-gp10_tail"/>
</dbReference>
<gene>
    <name evidence="1" type="ORF">EET67_05185</name>
</gene>
<protein>
    <submittedName>
        <fullName evidence="1">HK97 gp10 family phage protein</fullName>
    </submittedName>
</protein>
<sequence>MATKIIGLKRLNAKLKKLPKAAEMAVKEAMEQGANEIVAMMKSLVAVDSGDLRDSIGWTWGEAPKYSQRIASIKARDGKLALTIFAGNNKVRYAHLVEFSTRAHVNGGKFAGSMHPGTKAQPFFFVSWRALRRRTKSRITRAITKSAKQVAAGGGGGG</sequence>
<dbReference type="OrthoDB" id="8480914at2"/>